<proteinExistence type="predicted"/>
<keyword evidence="3" id="KW-1185">Reference proteome</keyword>
<feature type="transmembrane region" description="Helical" evidence="1">
    <location>
        <begin position="21"/>
        <end position="39"/>
    </location>
</feature>
<accession>A0A8H2JJR9</accession>
<feature type="transmembrane region" description="Helical" evidence="1">
    <location>
        <begin position="45"/>
        <end position="62"/>
    </location>
</feature>
<dbReference type="Proteomes" id="UP000307702">
    <property type="component" value="Unassembled WGS sequence"/>
</dbReference>
<reference evidence="2 3" key="1">
    <citation type="submission" date="2019-05" db="EMBL/GenBank/DDBJ databases">
        <title>Colwellia ponticola sp. nov., isolated from seawater.</title>
        <authorList>
            <person name="Yoon J.-H."/>
        </authorList>
    </citation>
    <scope>NUCLEOTIDE SEQUENCE [LARGE SCALE GENOMIC DNA]</scope>
    <source>
        <strain evidence="2 3">OISW-25</strain>
    </source>
</reference>
<dbReference type="OrthoDB" id="9154118at2"/>
<name>A0A8H2JJR9_9GAMM</name>
<evidence type="ECO:0000313" key="3">
    <source>
        <dbReference type="Proteomes" id="UP000307702"/>
    </source>
</evidence>
<comment type="caution">
    <text evidence="2">The sequence shown here is derived from an EMBL/GenBank/DDBJ whole genome shotgun (WGS) entry which is preliminary data.</text>
</comment>
<sequence length="71" mass="8394">MSFTICVIFDLTLPEHAMYTVWLKLLPGFTWISWQSFFLGAAESYAYGWYIALIWVPLYNYFGHKVKCSKE</sequence>
<organism evidence="2 3">
    <name type="scientific">Colwellia ponticola</name>
    <dbReference type="NCBI Taxonomy" id="2304625"/>
    <lineage>
        <taxon>Bacteria</taxon>
        <taxon>Pseudomonadati</taxon>
        <taxon>Pseudomonadota</taxon>
        <taxon>Gammaproteobacteria</taxon>
        <taxon>Alteromonadales</taxon>
        <taxon>Colwelliaceae</taxon>
        <taxon>Colwellia</taxon>
    </lineage>
</organism>
<evidence type="ECO:0000313" key="2">
    <source>
        <dbReference type="EMBL" id="TMM42433.1"/>
    </source>
</evidence>
<dbReference type="EMBL" id="SZVP01000018">
    <property type="protein sequence ID" value="TMM42433.1"/>
    <property type="molecule type" value="Genomic_DNA"/>
</dbReference>
<keyword evidence="1" id="KW-0812">Transmembrane</keyword>
<gene>
    <name evidence="2" type="ORF">FCS21_14605</name>
</gene>
<keyword evidence="1" id="KW-0472">Membrane</keyword>
<evidence type="ECO:0000256" key="1">
    <source>
        <dbReference type="SAM" id="Phobius"/>
    </source>
</evidence>
<protein>
    <submittedName>
        <fullName evidence="2">Uncharacterized protein</fullName>
    </submittedName>
</protein>
<keyword evidence="1" id="KW-1133">Transmembrane helix</keyword>
<dbReference type="AlphaFoldDB" id="A0A8H2JJR9"/>